<evidence type="ECO:0000313" key="4">
    <source>
        <dbReference type="Proteomes" id="UP001220324"/>
    </source>
</evidence>
<gene>
    <name evidence="3" type="ORF">N7494_003837</name>
</gene>
<feature type="region of interest" description="Disordered" evidence="2">
    <location>
        <begin position="118"/>
        <end position="138"/>
    </location>
</feature>
<evidence type="ECO:0000256" key="1">
    <source>
        <dbReference type="SAM" id="Coils"/>
    </source>
</evidence>
<feature type="region of interest" description="Disordered" evidence="2">
    <location>
        <begin position="673"/>
        <end position="742"/>
    </location>
</feature>
<dbReference type="EMBL" id="JAQIZZ010000003">
    <property type="protein sequence ID" value="KAJ5546252.1"/>
    <property type="molecule type" value="Genomic_DNA"/>
</dbReference>
<dbReference type="Proteomes" id="UP001220324">
    <property type="component" value="Unassembled WGS sequence"/>
</dbReference>
<dbReference type="AlphaFoldDB" id="A0AAD6GGQ5"/>
<accession>A0AAD6GGQ5</accession>
<protein>
    <submittedName>
        <fullName evidence="3">Uncharacterized protein</fullName>
    </submittedName>
</protein>
<reference evidence="3 4" key="1">
    <citation type="journal article" date="2023" name="IMA Fungus">
        <title>Comparative genomic study of the Penicillium genus elucidates a diverse pangenome and 15 lateral gene transfer events.</title>
        <authorList>
            <person name="Petersen C."/>
            <person name="Sorensen T."/>
            <person name="Nielsen M.R."/>
            <person name="Sondergaard T.E."/>
            <person name="Sorensen J.L."/>
            <person name="Fitzpatrick D.A."/>
            <person name="Frisvad J.C."/>
            <person name="Nielsen K.L."/>
        </authorList>
    </citation>
    <scope>NUCLEOTIDE SEQUENCE [LARGE SCALE GENOMIC DNA]</scope>
    <source>
        <strain evidence="3 4">IBT 35679</strain>
    </source>
</reference>
<proteinExistence type="predicted"/>
<feature type="region of interest" description="Disordered" evidence="2">
    <location>
        <begin position="609"/>
        <end position="635"/>
    </location>
</feature>
<feature type="compositionally biased region" description="Polar residues" evidence="2">
    <location>
        <begin position="679"/>
        <end position="698"/>
    </location>
</feature>
<keyword evidence="4" id="KW-1185">Reference proteome</keyword>
<feature type="compositionally biased region" description="Polar residues" evidence="2">
    <location>
        <begin position="626"/>
        <end position="635"/>
    </location>
</feature>
<name>A0AAD6GGQ5_9EURO</name>
<keyword evidence="1" id="KW-0175">Coiled coil</keyword>
<feature type="coiled-coil region" evidence="1">
    <location>
        <begin position="70"/>
        <end position="101"/>
    </location>
</feature>
<sequence length="742" mass="83577">MQGLWSRAAPSQSTCRCVSCLSTTATGVTSRSTTAASRRRLRIGNSVTALYTSIFAVAALADAKAKTQRRNDWDEKIAAVKAEVNELVDEEQRLIKSLQSRRVSRGIHRLLYNGGSGITSNLPPTTQRRTMSSQPTRSFHTDRRLINAASAEIAENYEAEEEITFDDDCLEDIEDMEARHTFFPSWVLQDPMRIKAIQKLALRQLAIRMLLRPTIAHRYSGLPVNYTRDFDVPQINVPSLLEELNKLRRRITELRTSETSQYADLVHELTTLSPQRVQDKCKTLDAELQQDLRLFTSRQMSLDEALLRTSENLLNSVDPDRTNAFRSIIVAFSQARQNDLTELLLRTILPHRFYLSTSLITTIMVFFRKSKNLKDFDLFLRMLTGEGWSANLGALAPYTHRKVNGLDVVVPPMDSNSVLIYSELITCALRFNQPDRADAWLQAARRVGFFDNFNTLFCYIKFYSIRQDWEKGSAALKRAVTYLVSSTGLEKHHVERLVVLMAHLCDSCGRKDVSQALISAAMDSGFDSCIPSIQEDVDPIIDPNFVRWAQAAQSAPKENAGRPLWQKCSEFAYTFGNYLNSLETSHDDTRTQKLVSHAASHAQNAMMASLSGDPSTLKDAKPKSDAMSSSSQSEVAQLKDEVAQLRELVFELRKHHIEASFRKDSSYAPSDFTYEEHTSQQSDTLSHAPSPASETQGPSPMPSSVEFHKVASKAGRPKKSRKRSVEDRDLFTPRRTTSQVTA</sequence>
<evidence type="ECO:0000313" key="3">
    <source>
        <dbReference type="EMBL" id="KAJ5546252.1"/>
    </source>
</evidence>
<comment type="caution">
    <text evidence="3">The sequence shown here is derived from an EMBL/GenBank/DDBJ whole genome shotgun (WGS) entry which is preliminary data.</text>
</comment>
<evidence type="ECO:0000256" key="2">
    <source>
        <dbReference type="SAM" id="MobiDB-lite"/>
    </source>
</evidence>
<organism evidence="3 4">
    <name type="scientific">Penicillium frequentans</name>
    <dbReference type="NCBI Taxonomy" id="3151616"/>
    <lineage>
        <taxon>Eukaryota</taxon>
        <taxon>Fungi</taxon>
        <taxon>Dikarya</taxon>
        <taxon>Ascomycota</taxon>
        <taxon>Pezizomycotina</taxon>
        <taxon>Eurotiomycetes</taxon>
        <taxon>Eurotiomycetidae</taxon>
        <taxon>Eurotiales</taxon>
        <taxon>Aspergillaceae</taxon>
        <taxon>Penicillium</taxon>
    </lineage>
</organism>
<feature type="compositionally biased region" description="Basic and acidic residues" evidence="2">
    <location>
        <begin position="723"/>
        <end position="732"/>
    </location>
</feature>